<organism evidence="2 3">
    <name type="scientific">Sphingobacterium thalpophilum</name>
    <dbReference type="NCBI Taxonomy" id="259"/>
    <lineage>
        <taxon>Bacteria</taxon>
        <taxon>Pseudomonadati</taxon>
        <taxon>Bacteroidota</taxon>
        <taxon>Sphingobacteriia</taxon>
        <taxon>Sphingobacteriales</taxon>
        <taxon>Sphingobacteriaceae</taxon>
        <taxon>Sphingobacterium</taxon>
    </lineage>
</organism>
<dbReference type="KEGG" id="stha:NCTC11429_00532"/>
<gene>
    <name evidence="2" type="ORF">NCTC11429_00532</name>
</gene>
<evidence type="ECO:0000313" key="3">
    <source>
        <dbReference type="Proteomes" id="UP000308196"/>
    </source>
</evidence>
<feature type="compositionally biased region" description="Polar residues" evidence="1">
    <location>
        <begin position="12"/>
        <end position="21"/>
    </location>
</feature>
<evidence type="ECO:0000256" key="1">
    <source>
        <dbReference type="SAM" id="MobiDB-lite"/>
    </source>
</evidence>
<dbReference type="EMBL" id="LR590484">
    <property type="protein sequence ID" value="VTR29905.1"/>
    <property type="molecule type" value="Genomic_DNA"/>
</dbReference>
<dbReference type="STRING" id="1123265.GCA_000686625_04828"/>
<sequence length="50" mass="5554">MEAFVYSDPEVSLNSPASASRQRNHAANPHEADGRKQEAPEYIRGFLVPL</sequence>
<reference evidence="2 3" key="1">
    <citation type="submission" date="2019-05" db="EMBL/GenBank/DDBJ databases">
        <authorList>
            <consortium name="Pathogen Informatics"/>
        </authorList>
    </citation>
    <scope>NUCLEOTIDE SEQUENCE [LARGE SCALE GENOMIC DNA]</scope>
    <source>
        <strain evidence="2 3">NCTC11429</strain>
    </source>
</reference>
<name>A0A4U9U9T1_9SPHI</name>
<accession>A0A4U9U9T1</accession>
<feature type="compositionally biased region" description="Basic and acidic residues" evidence="1">
    <location>
        <begin position="28"/>
        <end position="40"/>
    </location>
</feature>
<feature type="region of interest" description="Disordered" evidence="1">
    <location>
        <begin position="1"/>
        <end position="40"/>
    </location>
</feature>
<dbReference type="AlphaFoldDB" id="A0A4U9U9T1"/>
<dbReference type="Proteomes" id="UP000308196">
    <property type="component" value="Chromosome"/>
</dbReference>
<evidence type="ECO:0000313" key="2">
    <source>
        <dbReference type="EMBL" id="VTR29905.1"/>
    </source>
</evidence>
<protein>
    <submittedName>
        <fullName evidence="2">Uncharacterized protein</fullName>
    </submittedName>
</protein>
<proteinExistence type="predicted"/>